<dbReference type="InterPro" id="IPR058641">
    <property type="entry name" value="GVIN1_dom"/>
</dbReference>
<gene>
    <name evidence="2" type="ORF">AAFF_G00390730</name>
</gene>
<dbReference type="Pfam" id="PF25683">
    <property type="entry name" value="URGCP_GTPase"/>
    <property type="match status" value="1"/>
</dbReference>
<reference evidence="2" key="1">
    <citation type="journal article" date="2023" name="Science">
        <title>Genome structures resolve the early diversification of teleost fishes.</title>
        <authorList>
            <person name="Parey E."/>
            <person name="Louis A."/>
            <person name="Montfort J."/>
            <person name="Bouchez O."/>
            <person name="Roques C."/>
            <person name="Iampietro C."/>
            <person name="Lluch J."/>
            <person name="Castinel A."/>
            <person name="Donnadieu C."/>
            <person name="Desvignes T."/>
            <person name="Floi Bucao C."/>
            <person name="Jouanno E."/>
            <person name="Wen M."/>
            <person name="Mejri S."/>
            <person name="Dirks R."/>
            <person name="Jansen H."/>
            <person name="Henkel C."/>
            <person name="Chen W.J."/>
            <person name="Zahm M."/>
            <person name="Cabau C."/>
            <person name="Klopp C."/>
            <person name="Thompson A.W."/>
            <person name="Robinson-Rechavi M."/>
            <person name="Braasch I."/>
            <person name="Lecointre G."/>
            <person name="Bobe J."/>
            <person name="Postlethwait J.H."/>
            <person name="Berthelot C."/>
            <person name="Roest Crollius H."/>
            <person name="Guiguen Y."/>
        </authorList>
    </citation>
    <scope>NUCLEOTIDE SEQUENCE</scope>
    <source>
        <strain evidence="2">NC1722</strain>
    </source>
</reference>
<accession>A0AAD7VYW7</accession>
<dbReference type="InterPro" id="IPR052986">
    <property type="entry name" value="VLIG_GTPase"/>
</dbReference>
<dbReference type="PANTHER" id="PTHR14819">
    <property type="entry name" value="GTP-BINDING"/>
    <property type="match status" value="1"/>
</dbReference>
<evidence type="ECO:0000313" key="3">
    <source>
        <dbReference type="Proteomes" id="UP001221898"/>
    </source>
</evidence>
<dbReference type="GO" id="GO:0005525">
    <property type="term" value="F:GTP binding"/>
    <property type="evidence" value="ECO:0007669"/>
    <property type="project" value="InterPro"/>
</dbReference>
<dbReference type="AlphaFoldDB" id="A0AAD7VYW7"/>
<evidence type="ECO:0000313" key="2">
    <source>
        <dbReference type="EMBL" id="KAJ8362193.1"/>
    </source>
</evidence>
<dbReference type="EMBL" id="JAINUG010000731">
    <property type="protein sequence ID" value="KAJ8362193.1"/>
    <property type="molecule type" value="Genomic_DNA"/>
</dbReference>
<dbReference type="PANTHER" id="PTHR14819:SF9">
    <property type="entry name" value="UP-REGULATOR OF CELL PROLIFERATION-LIKE"/>
    <property type="match status" value="1"/>
</dbReference>
<dbReference type="InterPro" id="IPR030383">
    <property type="entry name" value="G_VLIG_dom"/>
</dbReference>
<feature type="domain" description="VLIG-type G" evidence="1">
    <location>
        <begin position="1"/>
        <end position="96"/>
    </location>
</feature>
<protein>
    <recommendedName>
        <fullName evidence="1">VLIG-type G domain-containing protein</fullName>
    </recommendedName>
</protein>
<comment type="caution">
    <text evidence="2">The sequence shown here is derived from an EMBL/GenBank/DDBJ whole genome shotgun (WGS) entry which is preliminary data.</text>
</comment>
<proteinExistence type="predicted"/>
<dbReference type="Proteomes" id="UP001221898">
    <property type="component" value="Unassembled WGS sequence"/>
</dbReference>
<keyword evidence="3" id="KW-1185">Reference proteome</keyword>
<dbReference type="Pfam" id="PF25974">
    <property type="entry name" value="URGCP_9th"/>
    <property type="match status" value="1"/>
</dbReference>
<name>A0AAD7VYW7_9TELE</name>
<sequence>MDRKCFLEQLDEMTQAAAKMEKKHAKQTFTDVMDYDPEKNTWYIPGLWHGTPPMAQVNAGYSETVNEFKSSMIKALKELKEIRPPHTIPEFLEWTSSLWKAVKYENFIFSFQNSLVADAYTRLCSEYNRWNWAFRKDSTQNRVSNFSLKDQSASSLDDLLDSLKMKAYDELDKQQKEITE</sequence>
<organism evidence="2 3">
    <name type="scientific">Aldrovandia affinis</name>
    <dbReference type="NCBI Taxonomy" id="143900"/>
    <lineage>
        <taxon>Eukaryota</taxon>
        <taxon>Metazoa</taxon>
        <taxon>Chordata</taxon>
        <taxon>Craniata</taxon>
        <taxon>Vertebrata</taxon>
        <taxon>Euteleostomi</taxon>
        <taxon>Actinopterygii</taxon>
        <taxon>Neopterygii</taxon>
        <taxon>Teleostei</taxon>
        <taxon>Notacanthiformes</taxon>
        <taxon>Halosauridae</taxon>
        <taxon>Aldrovandia</taxon>
    </lineage>
</organism>
<dbReference type="PROSITE" id="PS51717">
    <property type="entry name" value="G_VLIG"/>
    <property type="match status" value="1"/>
</dbReference>
<evidence type="ECO:0000259" key="1">
    <source>
        <dbReference type="PROSITE" id="PS51717"/>
    </source>
</evidence>